<evidence type="ECO:0000256" key="2">
    <source>
        <dbReference type="SAM" id="MobiDB-lite"/>
    </source>
</evidence>
<evidence type="ECO:0000256" key="1">
    <source>
        <dbReference type="ARBA" id="ARBA00023002"/>
    </source>
</evidence>
<gene>
    <name evidence="4" type="ORF">OSH07_10695</name>
</gene>
<dbReference type="SUPFAM" id="SSF47203">
    <property type="entry name" value="Acyl-CoA dehydrogenase C-terminal domain-like"/>
    <property type="match status" value="1"/>
</dbReference>
<dbReference type="InterPro" id="IPR013107">
    <property type="entry name" value="Acyl-CoA_DH_C"/>
</dbReference>
<dbReference type="GO" id="GO:0016627">
    <property type="term" value="F:oxidoreductase activity, acting on the CH-CH group of donors"/>
    <property type="evidence" value="ECO:0007669"/>
    <property type="project" value="InterPro"/>
</dbReference>
<feature type="domain" description="Acyl-CoA dehydrogenase C-terminal" evidence="3">
    <location>
        <begin position="184"/>
        <end position="307"/>
    </location>
</feature>
<keyword evidence="1" id="KW-0560">Oxidoreductase</keyword>
<accession>A0A9X3IKJ1</accession>
<proteinExistence type="predicted"/>
<feature type="region of interest" description="Disordered" evidence="2">
    <location>
        <begin position="66"/>
        <end position="87"/>
    </location>
</feature>
<evidence type="ECO:0000313" key="5">
    <source>
        <dbReference type="Proteomes" id="UP001144805"/>
    </source>
</evidence>
<reference evidence="4" key="1">
    <citation type="submission" date="2022-11" db="EMBL/GenBank/DDBJ databases">
        <title>Biodiversity and phylogenetic relationships of bacteria.</title>
        <authorList>
            <person name="Machado R.A.R."/>
            <person name="Bhat A."/>
            <person name="Loulou A."/>
            <person name="Kallel S."/>
        </authorList>
    </citation>
    <scope>NUCLEOTIDE SEQUENCE</scope>
    <source>
        <strain evidence="4">K-TC2</strain>
    </source>
</reference>
<evidence type="ECO:0000313" key="4">
    <source>
        <dbReference type="EMBL" id="MCX5569659.1"/>
    </source>
</evidence>
<keyword evidence="5" id="KW-1185">Reference proteome</keyword>
<dbReference type="InterPro" id="IPR036250">
    <property type="entry name" value="AcylCo_DH-like_C"/>
</dbReference>
<comment type="caution">
    <text evidence="4">The sequence shown here is derived from an EMBL/GenBank/DDBJ whole genome shotgun (WGS) entry which is preliminary data.</text>
</comment>
<dbReference type="RefSeq" id="WP_266338619.1">
    <property type="nucleotide sequence ID" value="NZ_JAPKNK010000003.1"/>
</dbReference>
<organism evidence="4 5">
    <name type="scientific">Kaistia nematophila</name>
    <dbReference type="NCBI Taxonomy" id="2994654"/>
    <lineage>
        <taxon>Bacteria</taxon>
        <taxon>Pseudomonadati</taxon>
        <taxon>Pseudomonadota</taxon>
        <taxon>Alphaproteobacteria</taxon>
        <taxon>Hyphomicrobiales</taxon>
        <taxon>Kaistiaceae</taxon>
        <taxon>Kaistia</taxon>
    </lineage>
</organism>
<name>A0A9X3IKJ1_9HYPH</name>
<sequence length="334" mass="35596">MTAELSSAVIDPPSVVGEPVAAEFEPGATAAAVRETARRDPAAALTLLNGTTLRYALKLLDATPPEGSLAGWSRPNPSGDPAQDERTLAVEPPGKKLSGCQPVAAIGSAEGAILLIAPDKGGDGYLLRLDAGPHLRVDEAIFDRPGFRQRWIELAEPQFFAPISIFPAATLQPALRRIVLAEELLHAALDLGILEGFWDAARAHITTRTRPWQGQSLAKATDDPHLLRRYGKYTATVHAAQGLFKEAVDAVTSIPALPGTIDAVSAARAYLLLAGRTLIGGTIELLGAGATSSRYGFDLYWRDFTAHAVAHPPHWPLESIGRRLAHPSLEEPFA</sequence>
<dbReference type="Pfam" id="PF08028">
    <property type="entry name" value="Acyl-CoA_dh_2"/>
    <property type="match status" value="1"/>
</dbReference>
<dbReference type="EMBL" id="JAPKNK010000003">
    <property type="protein sequence ID" value="MCX5569659.1"/>
    <property type="molecule type" value="Genomic_DNA"/>
</dbReference>
<protein>
    <recommendedName>
        <fullName evidence="3">Acyl-CoA dehydrogenase C-terminal domain-containing protein</fullName>
    </recommendedName>
</protein>
<dbReference type="AlphaFoldDB" id="A0A9X3IKJ1"/>
<dbReference type="Proteomes" id="UP001144805">
    <property type="component" value="Unassembled WGS sequence"/>
</dbReference>
<evidence type="ECO:0000259" key="3">
    <source>
        <dbReference type="Pfam" id="PF08028"/>
    </source>
</evidence>
<dbReference type="Gene3D" id="1.20.140.10">
    <property type="entry name" value="Butyryl-CoA Dehydrogenase, subunit A, domain 3"/>
    <property type="match status" value="1"/>
</dbReference>